<comment type="caution">
    <text evidence="2">The sequence shown here is derived from an EMBL/GenBank/DDBJ whole genome shotgun (WGS) entry which is preliminary data.</text>
</comment>
<reference evidence="2 3" key="1">
    <citation type="submission" date="2018-08" db="EMBL/GenBank/DDBJ databases">
        <title>Achromobacter xylosoxidans Genome sequencing and assembly.</title>
        <authorList>
            <person name="Wang R."/>
            <person name="Rensing C."/>
            <person name="Li Y."/>
        </authorList>
    </citation>
    <scope>NUCLEOTIDE SEQUENCE [LARGE SCALE GENOMIC DNA]</scope>
    <source>
        <strain evidence="2 3">GD003A</strain>
    </source>
</reference>
<dbReference type="AlphaFoldDB" id="A0A424W4N8"/>
<feature type="region of interest" description="Disordered" evidence="1">
    <location>
        <begin position="1"/>
        <end position="47"/>
    </location>
</feature>
<dbReference type="Proteomes" id="UP000285324">
    <property type="component" value="Unassembled WGS sequence"/>
</dbReference>
<evidence type="ECO:0000256" key="1">
    <source>
        <dbReference type="SAM" id="MobiDB-lite"/>
    </source>
</evidence>
<protein>
    <submittedName>
        <fullName evidence="2">Uncharacterized protein</fullName>
    </submittedName>
</protein>
<evidence type="ECO:0000313" key="2">
    <source>
        <dbReference type="EMBL" id="RPJ88272.1"/>
    </source>
</evidence>
<accession>A0A424W4N8</accession>
<name>A0A424W4N8_ALCXX</name>
<dbReference type="EMBL" id="QVXO01000071">
    <property type="protein sequence ID" value="RPJ88272.1"/>
    <property type="molecule type" value="Genomic_DNA"/>
</dbReference>
<evidence type="ECO:0000313" key="3">
    <source>
        <dbReference type="Proteomes" id="UP000285324"/>
    </source>
</evidence>
<organism evidence="2 3">
    <name type="scientific">Alcaligenes xylosoxydans xylosoxydans</name>
    <name type="common">Achromobacter xylosoxidans</name>
    <dbReference type="NCBI Taxonomy" id="85698"/>
    <lineage>
        <taxon>Bacteria</taxon>
        <taxon>Pseudomonadati</taxon>
        <taxon>Pseudomonadota</taxon>
        <taxon>Betaproteobacteria</taxon>
        <taxon>Burkholderiales</taxon>
        <taxon>Alcaligenaceae</taxon>
        <taxon>Achromobacter</taxon>
    </lineage>
</organism>
<dbReference type="RefSeq" id="WP_124260410.1">
    <property type="nucleotide sequence ID" value="NZ_CP061008.1"/>
</dbReference>
<dbReference type="OrthoDB" id="9849752at2"/>
<proteinExistence type="predicted"/>
<gene>
    <name evidence="2" type="ORF">DY367_28720</name>
</gene>
<sequence>MNKERKSVADDPVSTDIAQPAQAVTGPQIDEHHGRGGSYLRDSATGERILIERTEPCSGCQAR</sequence>